<proteinExistence type="predicted"/>
<evidence type="ECO:0000256" key="1">
    <source>
        <dbReference type="SAM" id="MobiDB-lite"/>
    </source>
</evidence>
<gene>
    <name evidence="2" type="ORF">DPMN_052959</name>
</gene>
<feature type="region of interest" description="Disordered" evidence="1">
    <location>
        <begin position="1"/>
        <end position="25"/>
    </location>
</feature>
<comment type="caution">
    <text evidence="2">The sequence shown here is derived from an EMBL/GenBank/DDBJ whole genome shotgun (WGS) entry which is preliminary data.</text>
</comment>
<reference evidence="2" key="2">
    <citation type="submission" date="2020-11" db="EMBL/GenBank/DDBJ databases">
        <authorList>
            <person name="McCartney M.A."/>
            <person name="Auch B."/>
            <person name="Kono T."/>
            <person name="Mallez S."/>
            <person name="Becker A."/>
            <person name="Gohl D.M."/>
            <person name="Silverstein K.A.T."/>
            <person name="Koren S."/>
            <person name="Bechman K.B."/>
            <person name="Herman A."/>
            <person name="Abrahante J.E."/>
            <person name="Garbe J."/>
        </authorList>
    </citation>
    <scope>NUCLEOTIDE SEQUENCE</scope>
    <source>
        <strain evidence="2">Duluth1</strain>
        <tissue evidence="2">Whole animal</tissue>
    </source>
</reference>
<dbReference type="EMBL" id="JAIWYP010000012">
    <property type="protein sequence ID" value="KAH3727034.1"/>
    <property type="molecule type" value="Genomic_DNA"/>
</dbReference>
<keyword evidence="3" id="KW-1185">Reference proteome</keyword>
<name>A0A9D4CLU0_DREPO</name>
<feature type="region of interest" description="Disordered" evidence="1">
    <location>
        <begin position="38"/>
        <end position="93"/>
    </location>
</feature>
<organism evidence="2 3">
    <name type="scientific">Dreissena polymorpha</name>
    <name type="common">Zebra mussel</name>
    <name type="synonym">Mytilus polymorpha</name>
    <dbReference type="NCBI Taxonomy" id="45954"/>
    <lineage>
        <taxon>Eukaryota</taxon>
        <taxon>Metazoa</taxon>
        <taxon>Spiralia</taxon>
        <taxon>Lophotrochozoa</taxon>
        <taxon>Mollusca</taxon>
        <taxon>Bivalvia</taxon>
        <taxon>Autobranchia</taxon>
        <taxon>Heteroconchia</taxon>
        <taxon>Euheterodonta</taxon>
        <taxon>Imparidentia</taxon>
        <taxon>Neoheterodontei</taxon>
        <taxon>Myida</taxon>
        <taxon>Dreissenoidea</taxon>
        <taxon>Dreissenidae</taxon>
        <taxon>Dreissena</taxon>
    </lineage>
</organism>
<evidence type="ECO:0000313" key="3">
    <source>
        <dbReference type="Proteomes" id="UP000828390"/>
    </source>
</evidence>
<sequence>MSTTEDKSHPLLKTRARSPLSTGARSLLRATEAKERLQLRTPWSMPTADDNRITSTTVYDRSLSTTEDMSMSTNENDMSISTTKDIMGTSTTEDNKIVSTSEYKRSMPLLRTTGARHY</sequence>
<dbReference type="AlphaFoldDB" id="A0A9D4CLU0"/>
<accession>A0A9D4CLU0</accession>
<feature type="compositionally biased region" description="Polar residues" evidence="1">
    <location>
        <begin position="53"/>
        <end position="93"/>
    </location>
</feature>
<dbReference type="Proteomes" id="UP000828390">
    <property type="component" value="Unassembled WGS sequence"/>
</dbReference>
<reference evidence="2" key="1">
    <citation type="journal article" date="2019" name="bioRxiv">
        <title>The Genome of the Zebra Mussel, Dreissena polymorpha: A Resource for Invasive Species Research.</title>
        <authorList>
            <person name="McCartney M.A."/>
            <person name="Auch B."/>
            <person name="Kono T."/>
            <person name="Mallez S."/>
            <person name="Zhang Y."/>
            <person name="Obille A."/>
            <person name="Becker A."/>
            <person name="Abrahante J.E."/>
            <person name="Garbe J."/>
            <person name="Badalamenti J.P."/>
            <person name="Herman A."/>
            <person name="Mangelson H."/>
            <person name="Liachko I."/>
            <person name="Sullivan S."/>
            <person name="Sone E.D."/>
            <person name="Koren S."/>
            <person name="Silverstein K.A.T."/>
            <person name="Beckman K.B."/>
            <person name="Gohl D.M."/>
        </authorList>
    </citation>
    <scope>NUCLEOTIDE SEQUENCE</scope>
    <source>
        <strain evidence="2">Duluth1</strain>
        <tissue evidence="2">Whole animal</tissue>
    </source>
</reference>
<protein>
    <submittedName>
        <fullName evidence="2">Uncharacterized protein</fullName>
    </submittedName>
</protein>
<evidence type="ECO:0000313" key="2">
    <source>
        <dbReference type="EMBL" id="KAH3727034.1"/>
    </source>
</evidence>